<comment type="caution">
    <text evidence="2">The sequence shown here is derived from an EMBL/GenBank/DDBJ whole genome shotgun (WGS) entry which is preliminary data.</text>
</comment>
<proteinExistence type="predicted"/>
<dbReference type="Proteomes" id="UP000037460">
    <property type="component" value="Unassembled WGS sequence"/>
</dbReference>
<dbReference type="EMBL" id="JWZX01002571">
    <property type="protein sequence ID" value="KOO28422.1"/>
    <property type="molecule type" value="Genomic_DNA"/>
</dbReference>
<evidence type="ECO:0000313" key="2">
    <source>
        <dbReference type="EMBL" id="KOO28422.1"/>
    </source>
</evidence>
<accession>A0A0M0JQ56</accession>
<feature type="non-terminal residue" evidence="2">
    <location>
        <position position="207"/>
    </location>
</feature>
<feature type="region of interest" description="Disordered" evidence="1">
    <location>
        <begin position="174"/>
        <end position="207"/>
    </location>
</feature>
<sequence length="207" mass="23511">MSTPAKPQLRTFGGRQAEKFYETFALPLAPARPGKALGPPSKESLTWGIGGTLPAGRFHGTPMPAAEIKNSSKKYIPGWRSEEHGIEYDTGTKKHYHLPDGTDYRLVRSKDYYLEDMMAKKKTVPEEERCDKRTIHRMAPPGLKGYMGSEYSNDFFLRGTYRPNDFMLRATDDCKLEGEGPPAVERPPRKTFKQKRVEEELGLQQEL</sequence>
<evidence type="ECO:0000313" key="3">
    <source>
        <dbReference type="Proteomes" id="UP000037460"/>
    </source>
</evidence>
<organism evidence="2 3">
    <name type="scientific">Chrysochromulina tobinii</name>
    <dbReference type="NCBI Taxonomy" id="1460289"/>
    <lineage>
        <taxon>Eukaryota</taxon>
        <taxon>Haptista</taxon>
        <taxon>Haptophyta</taxon>
        <taxon>Prymnesiophyceae</taxon>
        <taxon>Prymnesiales</taxon>
        <taxon>Chrysochromulinaceae</taxon>
        <taxon>Chrysochromulina</taxon>
    </lineage>
</organism>
<protein>
    <submittedName>
        <fullName evidence="2">Uncharacterized protein</fullName>
    </submittedName>
</protein>
<evidence type="ECO:0000256" key="1">
    <source>
        <dbReference type="SAM" id="MobiDB-lite"/>
    </source>
</evidence>
<gene>
    <name evidence="2" type="ORF">Ctob_010202</name>
</gene>
<dbReference type="AlphaFoldDB" id="A0A0M0JQ56"/>
<reference evidence="3" key="1">
    <citation type="journal article" date="2015" name="PLoS Genet.">
        <title>Genome Sequence and Transcriptome Analyses of Chrysochromulina tobin: Metabolic Tools for Enhanced Algal Fitness in the Prominent Order Prymnesiales (Haptophyceae).</title>
        <authorList>
            <person name="Hovde B.T."/>
            <person name="Deodato C.R."/>
            <person name="Hunsperger H.M."/>
            <person name="Ryken S.A."/>
            <person name="Yost W."/>
            <person name="Jha R.K."/>
            <person name="Patterson J."/>
            <person name="Monnat R.J. Jr."/>
            <person name="Barlow S.B."/>
            <person name="Starkenburg S.R."/>
            <person name="Cattolico R.A."/>
        </authorList>
    </citation>
    <scope>NUCLEOTIDE SEQUENCE</scope>
    <source>
        <strain evidence="3">CCMP291</strain>
    </source>
</reference>
<name>A0A0M0JQ56_9EUKA</name>
<keyword evidence="3" id="KW-1185">Reference proteome</keyword>